<dbReference type="GO" id="GO:0008658">
    <property type="term" value="F:penicillin binding"/>
    <property type="evidence" value="ECO:0007669"/>
    <property type="project" value="InterPro"/>
</dbReference>
<dbReference type="GO" id="GO:0006508">
    <property type="term" value="P:proteolysis"/>
    <property type="evidence" value="ECO:0007669"/>
    <property type="project" value="UniProtKB-KW"/>
</dbReference>
<keyword evidence="4" id="KW-0808">Transferase</keyword>
<feature type="domain" description="Penicillin-binding protein transpeptidase" evidence="9">
    <location>
        <begin position="285"/>
        <end position="517"/>
    </location>
</feature>
<dbReference type="EMBL" id="LNQE01000476">
    <property type="protein sequence ID" value="KUG26363.1"/>
    <property type="molecule type" value="Genomic_DNA"/>
</dbReference>
<evidence type="ECO:0000259" key="10">
    <source>
        <dbReference type="Pfam" id="PF00912"/>
    </source>
</evidence>
<dbReference type="InterPro" id="IPR023346">
    <property type="entry name" value="Lysozyme-like_dom_sf"/>
</dbReference>
<dbReference type="InterPro" id="IPR001460">
    <property type="entry name" value="PCN-bd_Tpept"/>
</dbReference>
<dbReference type="InterPro" id="IPR012338">
    <property type="entry name" value="Beta-lactam/transpept-like"/>
</dbReference>
<dbReference type="SUPFAM" id="SSF53955">
    <property type="entry name" value="Lysozyme-like"/>
    <property type="match status" value="1"/>
</dbReference>
<keyword evidence="5" id="KW-0378">Hydrolase</keyword>
<dbReference type="InterPro" id="IPR009647">
    <property type="entry name" value="PBP_C"/>
</dbReference>
<dbReference type="InterPro" id="IPR011815">
    <property type="entry name" value="PBP_1c"/>
</dbReference>
<dbReference type="GO" id="GO:0030288">
    <property type="term" value="C:outer membrane-bounded periplasmic space"/>
    <property type="evidence" value="ECO:0007669"/>
    <property type="project" value="TreeGrafter"/>
</dbReference>
<keyword evidence="1" id="KW-0121">Carboxypeptidase</keyword>
<dbReference type="InterPro" id="IPR036950">
    <property type="entry name" value="PBP_transglycosylase"/>
</dbReference>
<dbReference type="SUPFAM" id="SSF56601">
    <property type="entry name" value="beta-lactamase/transpeptidase-like"/>
    <property type="match status" value="1"/>
</dbReference>
<dbReference type="Pfam" id="PF00912">
    <property type="entry name" value="Transgly"/>
    <property type="match status" value="1"/>
</dbReference>
<dbReference type="Pfam" id="PF06832">
    <property type="entry name" value="BiPBP_C"/>
    <property type="match status" value="1"/>
</dbReference>
<dbReference type="AlphaFoldDB" id="A0A0W8FZP3"/>
<dbReference type="Pfam" id="PF00905">
    <property type="entry name" value="Transpeptidase"/>
    <property type="match status" value="1"/>
</dbReference>
<comment type="caution">
    <text evidence="12">The sequence shown here is derived from an EMBL/GenBank/DDBJ whole genome shotgun (WGS) entry which is preliminary data.</text>
</comment>
<evidence type="ECO:0000256" key="8">
    <source>
        <dbReference type="ARBA" id="ARBA00049902"/>
    </source>
</evidence>
<evidence type="ECO:0000259" key="9">
    <source>
        <dbReference type="Pfam" id="PF00905"/>
    </source>
</evidence>
<feature type="domain" description="Penicillin-binding C-terminal" evidence="11">
    <location>
        <begin position="661"/>
        <end position="746"/>
    </location>
</feature>
<dbReference type="EC" id="2.4.99.28" evidence="7"/>
<dbReference type="GO" id="GO:0008955">
    <property type="term" value="F:peptidoglycan glycosyltransferase activity"/>
    <property type="evidence" value="ECO:0007669"/>
    <property type="project" value="UniProtKB-EC"/>
</dbReference>
<evidence type="ECO:0000313" key="12">
    <source>
        <dbReference type="EMBL" id="KUG26363.1"/>
    </source>
</evidence>
<evidence type="ECO:0000259" key="11">
    <source>
        <dbReference type="Pfam" id="PF06832"/>
    </source>
</evidence>
<dbReference type="Gene3D" id="1.10.3810.10">
    <property type="entry name" value="Biosynthetic peptidoglycan transglycosylase-like"/>
    <property type="match status" value="1"/>
</dbReference>
<proteinExistence type="predicted"/>
<dbReference type="PANTHER" id="PTHR32282:SF15">
    <property type="entry name" value="PENICILLIN-BINDING PROTEIN 1C"/>
    <property type="match status" value="1"/>
</dbReference>
<evidence type="ECO:0000256" key="1">
    <source>
        <dbReference type="ARBA" id="ARBA00022645"/>
    </source>
</evidence>
<dbReference type="NCBIfam" id="TIGR02073">
    <property type="entry name" value="PBP_1c"/>
    <property type="match status" value="1"/>
</dbReference>
<dbReference type="PANTHER" id="PTHR32282">
    <property type="entry name" value="BINDING PROTEIN TRANSPEPTIDASE, PUTATIVE-RELATED"/>
    <property type="match status" value="1"/>
</dbReference>
<keyword evidence="2" id="KW-0645">Protease</keyword>
<evidence type="ECO:0000256" key="4">
    <source>
        <dbReference type="ARBA" id="ARBA00022679"/>
    </source>
</evidence>
<evidence type="ECO:0000256" key="7">
    <source>
        <dbReference type="ARBA" id="ARBA00044770"/>
    </source>
</evidence>
<dbReference type="GO" id="GO:0009252">
    <property type="term" value="P:peptidoglycan biosynthetic process"/>
    <property type="evidence" value="ECO:0007669"/>
    <property type="project" value="InterPro"/>
</dbReference>
<protein>
    <recommendedName>
        <fullName evidence="7">peptidoglycan glycosyltransferase</fullName>
        <ecNumber evidence="7">2.4.99.28</ecNumber>
    </recommendedName>
</protein>
<evidence type="ECO:0000256" key="5">
    <source>
        <dbReference type="ARBA" id="ARBA00022801"/>
    </source>
</evidence>
<gene>
    <name evidence="12" type="ORF">ASZ90_003799</name>
</gene>
<evidence type="ECO:0000256" key="6">
    <source>
        <dbReference type="ARBA" id="ARBA00023268"/>
    </source>
</evidence>
<dbReference type="GO" id="GO:0004180">
    <property type="term" value="F:carboxypeptidase activity"/>
    <property type="evidence" value="ECO:0007669"/>
    <property type="project" value="UniProtKB-KW"/>
</dbReference>
<name>A0A0W8FZP3_9ZZZZ</name>
<comment type="catalytic activity">
    <reaction evidence="8">
        <text>[GlcNAc-(1-&gt;4)-Mur2Ac(oyl-L-Ala-gamma-D-Glu-L-Lys-D-Ala-D-Ala)](n)-di-trans,octa-cis-undecaprenyl diphosphate + beta-D-GlcNAc-(1-&gt;4)-Mur2Ac(oyl-L-Ala-gamma-D-Glu-L-Lys-D-Ala-D-Ala)-di-trans,octa-cis-undecaprenyl diphosphate = [GlcNAc-(1-&gt;4)-Mur2Ac(oyl-L-Ala-gamma-D-Glu-L-Lys-D-Ala-D-Ala)](n+1)-di-trans,octa-cis-undecaprenyl diphosphate + di-trans,octa-cis-undecaprenyl diphosphate + H(+)</text>
        <dbReference type="Rhea" id="RHEA:23708"/>
        <dbReference type="Rhea" id="RHEA-COMP:9602"/>
        <dbReference type="Rhea" id="RHEA-COMP:9603"/>
        <dbReference type="ChEBI" id="CHEBI:15378"/>
        <dbReference type="ChEBI" id="CHEBI:58405"/>
        <dbReference type="ChEBI" id="CHEBI:60033"/>
        <dbReference type="ChEBI" id="CHEBI:78435"/>
        <dbReference type="EC" id="2.4.99.28"/>
    </reaction>
</comment>
<dbReference type="InterPro" id="IPR001264">
    <property type="entry name" value="Glyco_trans_51"/>
</dbReference>
<feature type="domain" description="Glycosyl transferase family 51" evidence="10">
    <location>
        <begin position="37"/>
        <end position="204"/>
    </location>
</feature>
<keyword evidence="6" id="KW-0511">Multifunctional enzyme</keyword>
<dbReference type="Gene3D" id="3.40.710.10">
    <property type="entry name" value="DD-peptidase/beta-lactamase superfamily"/>
    <property type="match status" value="1"/>
</dbReference>
<evidence type="ECO:0000256" key="2">
    <source>
        <dbReference type="ARBA" id="ARBA00022670"/>
    </source>
</evidence>
<sequence>MLLFLIILFVLDISFPLPNLKPYSKTIYSNNGTLLNAYLASDDKWRMRTNLDDVSPDLIKAIIEKEDKWFHWHLGVNPVAVARAFAQNLFSEKRVSGASTITMQTARLLEPAERTYINKILEMLRAVQLEFHYSKDEILEIYLSHLPFGGNIEGVKSASYIYFNRPPDKLSLSQSTLLTVIPNNPNKLRLDIDPAPAIQKRDEWIDRFIQDEVFDKQILFDAKDEPVIAARYQVPNLAPHFSNYLSRRYRNDQIKSSLDLNYQSVSETLLKKYVDRVKGKGVTNGAVLIIDNKNNSVRAYCGSVDFFDDKISGQVNGITSVRSPGSALKPALYAYAFDNGLLTPQMRLLDIPTDFGGYEPENYDLKFYGDVTTEFALANSLNVPAVRLMRQTGLNNMINLFERSGFETIAKSKNKLGLSLILGGCGVTLEELTKLFTTFSQNGKLYQLNYVNEEEKNNGRKIFTEESAYIIGRILMKNERPDFPAEFLFTTKLPRVAWKTGTSYGKRDAWAVGFNPNYTIGVWMGNFDGKGSPHLSGAEMAVPLLFELFNSIDYDSYQKWFGFPKNLKVRKVCAETGFIPSKQCTNIIDDYFIENHSPQKQCDLYKELFINEDETIEYCPECLPKEYKKAAYPFYDPELTLWQNRNNIKVKRPPKHNPGCSARFTSEGPVIISPSSEFEYFVEKGNEEEILLQAASNANVKTHYWFVNDKFYKKSSPEEKTFLHISEGNIKITCMDDRGRETNVNVKVSSY</sequence>
<reference evidence="12" key="1">
    <citation type="journal article" date="2015" name="Proc. Natl. Acad. Sci. U.S.A.">
        <title>Networks of energetic and metabolic interactions define dynamics in microbial communities.</title>
        <authorList>
            <person name="Embree M."/>
            <person name="Liu J.K."/>
            <person name="Al-Bassam M.M."/>
            <person name="Zengler K."/>
        </authorList>
    </citation>
    <scope>NUCLEOTIDE SEQUENCE</scope>
</reference>
<keyword evidence="3" id="KW-0328">Glycosyltransferase</keyword>
<dbReference type="InterPro" id="IPR050396">
    <property type="entry name" value="Glycosyltr_51/Transpeptidase"/>
</dbReference>
<accession>A0A0W8FZP3</accession>
<organism evidence="12">
    <name type="scientific">hydrocarbon metagenome</name>
    <dbReference type="NCBI Taxonomy" id="938273"/>
    <lineage>
        <taxon>unclassified sequences</taxon>
        <taxon>metagenomes</taxon>
        <taxon>ecological metagenomes</taxon>
    </lineage>
</organism>
<evidence type="ECO:0000256" key="3">
    <source>
        <dbReference type="ARBA" id="ARBA00022676"/>
    </source>
</evidence>